<dbReference type="Gramene" id="TraesCAD_scaffold_014644_01G000500.1">
    <property type="protein sequence ID" value="TraesCAD_scaffold_014644_01G000500.1"/>
    <property type="gene ID" value="TraesCAD_scaffold_014644_01G000500"/>
</dbReference>
<dbReference type="RefSeq" id="XP_044367222.1">
    <property type="nucleotide sequence ID" value="XM_044511287.1"/>
</dbReference>
<dbReference type="Gramene" id="TraesROB_scaffold_020971_01G000100.1">
    <property type="protein sequence ID" value="TraesROB_scaffold_020971_01G000100.1"/>
    <property type="gene ID" value="TraesROB_scaffold_020971_01G000100"/>
</dbReference>
<dbReference type="Gramene" id="TraesJAG4B03G02401630.1">
    <property type="protein sequence ID" value="TraesJAG4B03G02401630.1.CDS1"/>
    <property type="gene ID" value="TraesJAG4B03G02401630"/>
</dbReference>
<organism evidence="4">
    <name type="scientific">Triticum aestivum</name>
    <name type="common">Wheat</name>
    <dbReference type="NCBI Taxonomy" id="4565"/>
    <lineage>
        <taxon>Eukaryota</taxon>
        <taxon>Viridiplantae</taxon>
        <taxon>Streptophyta</taxon>
        <taxon>Embryophyta</taxon>
        <taxon>Tracheophyta</taxon>
        <taxon>Spermatophyta</taxon>
        <taxon>Magnoliopsida</taxon>
        <taxon>Liliopsida</taxon>
        <taxon>Poales</taxon>
        <taxon>Poaceae</taxon>
        <taxon>BOP clade</taxon>
        <taxon>Pooideae</taxon>
        <taxon>Triticodae</taxon>
        <taxon>Triticeae</taxon>
        <taxon>Triticinae</taxon>
        <taxon>Triticum</taxon>
    </lineage>
</organism>
<dbReference type="PANTHER" id="PTHR31642">
    <property type="entry name" value="TRICHOTHECENE 3-O-ACETYLTRANSFERASE"/>
    <property type="match status" value="1"/>
</dbReference>
<dbReference type="Gramene" id="TraesSYM4B03G02431360.1">
    <property type="protein sequence ID" value="TraesSYM4B03G02431360.1.CDS1"/>
    <property type="gene ID" value="TraesSYM4B03G02431360"/>
</dbReference>
<accession>A0A3B6IXM5</accession>
<dbReference type="InterPro" id="IPR050317">
    <property type="entry name" value="Plant_Fungal_Acyltransferase"/>
</dbReference>
<protein>
    <submittedName>
        <fullName evidence="4">Uncharacterized protein</fullName>
    </submittedName>
</protein>
<reference evidence="4" key="1">
    <citation type="submission" date="2018-08" db="EMBL/GenBank/DDBJ databases">
        <authorList>
            <person name="Rossello M."/>
        </authorList>
    </citation>
    <scope>NUCLEOTIDE SEQUENCE [LARGE SCALE GENOMIC DNA]</scope>
    <source>
        <strain evidence="4">cv. Chinese Spring</strain>
    </source>
</reference>
<dbReference type="Gramene" id="TraesARI4B03G02441740.1">
    <property type="protein sequence ID" value="TraesARI4B03G02441740.1.CDS1"/>
    <property type="gene ID" value="TraesARI4B03G02441740"/>
</dbReference>
<keyword evidence="3" id="KW-0012">Acyltransferase</keyword>
<evidence type="ECO:0000256" key="2">
    <source>
        <dbReference type="ARBA" id="ARBA00022679"/>
    </source>
</evidence>
<gene>
    <name evidence="4" type="primary">LOC123089667</name>
</gene>
<dbReference type="SMR" id="A0A3B6IXM5"/>
<dbReference type="Gramene" id="TraesWEE_scaffold_078274_01G000100.1">
    <property type="protein sequence ID" value="TraesWEE_scaffold_078274_01G000100.1"/>
    <property type="gene ID" value="TraesWEE_scaffold_078274_01G000100"/>
</dbReference>
<dbReference type="KEGG" id="taes:123089667"/>
<dbReference type="OrthoDB" id="647894at2759"/>
<dbReference type="Gramene" id="TraesLAC4B03G02357560.1">
    <property type="protein sequence ID" value="TraesLAC4B03G02357560.1.CDS1"/>
    <property type="gene ID" value="TraesLAC4B03G02357560"/>
</dbReference>
<dbReference type="EnsemblPlants" id="TraesCS4B02G369200.1">
    <property type="protein sequence ID" value="TraesCS4B02G369200.1.cds1"/>
    <property type="gene ID" value="TraesCS4B02G369200"/>
</dbReference>
<dbReference type="Gramene" id="TraesLDM4B03G02406110.1">
    <property type="protein sequence ID" value="TraesLDM4B03G02406110.1.CDS1"/>
    <property type="gene ID" value="TraesLDM4B03G02406110"/>
</dbReference>
<dbReference type="GeneID" id="123089667"/>
<dbReference type="Proteomes" id="UP000019116">
    <property type="component" value="Chromosome 4B"/>
</dbReference>
<dbReference type="Gramene" id="TraesMACUn03G04509140.1">
    <property type="protein sequence ID" value="TraesMACUn03G04509140.1.CDS1"/>
    <property type="gene ID" value="TraesMACUn03G04509140"/>
</dbReference>
<name>A0A3B6IXM5_WHEAT</name>
<comment type="similarity">
    <text evidence="1">Belongs to the plant acyltransferase family.</text>
</comment>
<dbReference type="STRING" id="4565.A0A3B6IXM5"/>
<reference evidence="4" key="2">
    <citation type="submission" date="2018-10" db="UniProtKB">
        <authorList>
            <consortium name="EnsemblPlants"/>
        </authorList>
    </citation>
    <scope>IDENTIFICATION</scope>
</reference>
<dbReference type="InterPro" id="IPR023213">
    <property type="entry name" value="CAT-like_dom_sf"/>
</dbReference>
<dbReference type="Gene3D" id="3.30.559.10">
    <property type="entry name" value="Chloramphenicol acetyltransferase-like domain"/>
    <property type="match status" value="2"/>
</dbReference>
<dbReference type="Gramene" id="TraesJUL4B03G02422970.1">
    <property type="protein sequence ID" value="TraesJUL4B03G02422970.1.CDS1"/>
    <property type="gene ID" value="TraesJUL4B03G02422970"/>
</dbReference>
<dbReference type="PANTHER" id="PTHR31642:SF335">
    <property type="entry name" value="GENOME ASSEMBLY, CHROMOSOME: II"/>
    <property type="match status" value="1"/>
</dbReference>
<dbReference type="OMA" id="CYSTIER"/>
<evidence type="ECO:0000313" key="5">
    <source>
        <dbReference type="Proteomes" id="UP000019116"/>
    </source>
</evidence>
<evidence type="ECO:0000256" key="1">
    <source>
        <dbReference type="ARBA" id="ARBA00009861"/>
    </source>
</evidence>
<dbReference type="Pfam" id="PF02458">
    <property type="entry name" value="Transferase"/>
    <property type="match status" value="1"/>
</dbReference>
<dbReference type="Gramene" id="TraesCLE_scaffold_017269_01G000400.1">
    <property type="protein sequence ID" value="TraesCLE_scaffold_017269_01G000400.1"/>
    <property type="gene ID" value="TraesCLE_scaffold_017269_01G000400"/>
</dbReference>
<keyword evidence="2" id="KW-0808">Transferase</keyword>
<dbReference type="Gramene" id="TraesCS4B02G369200.1">
    <property type="protein sequence ID" value="TraesCS4B02G369200.1.cds1"/>
    <property type="gene ID" value="TraesCS4B02G369200"/>
</dbReference>
<dbReference type="GO" id="GO:0016747">
    <property type="term" value="F:acyltransferase activity, transferring groups other than amino-acyl groups"/>
    <property type="evidence" value="ECO:0000318"/>
    <property type="project" value="GO_Central"/>
</dbReference>
<dbReference type="Gramene" id="TraesCS4B03G0951300.1">
    <property type="protein sequence ID" value="TraesCS4B03G0951300.1.CDS1"/>
    <property type="gene ID" value="TraesCS4B03G0951300"/>
</dbReference>
<proteinExistence type="inferred from homology"/>
<evidence type="ECO:0000256" key="3">
    <source>
        <dbReference type="ARBA" id="ARBA00023315"/>
    </source>
</evidence>
<sequence length="471" mass="50110">MANDSSRVRVVRRSTVKASVTRPDAVLPVSNLDLLYYPMPLSMVCAYRRPSSGGGFVDVVAAFEAKLSSLLDHFFPLAGRIVANPRSGLPEVHCDNQGAELVVGEVGLALGSLDFGDLDASLARVGVPVQYDADIALSVQLVSFSCGGFVVVWGTNHGLADGCALCMIVDAWSELARSGTVVAAAPNYDRSVFRPRAAPSYGPSVGELFMPLVSERLVNALTAGGSLVGRTYYVEERDLAMLRAQASGDGERGASRVEAVSAYLWKVFATTVGSSDESCRMGWWVNGRRRLTTTPEEAMRNYVGNVTTFAVAEATVEVIQRRPLPEIASMVRGSIRSTATDEHFQELVDWVEEHKRKGNGNGKAAVKFVETATAGLGSPAMGVTSFASFSVDTDFGFGHAAVAMPTWVDCGRLCSGFVKIMARPGSDGGGGGSWILGMSVWPKLAAALDSDEQRIFKPLTAEYLGLMAAAN</sequence>
<dbReference type="AlphaFoldDB" id="A0A3B6IXM5"/>
<evidence type="ECO:0000313" key="4">
    <source>
        <dbReference type="EnsemblPlants" id="TraesCS4B02G369200.1.cds1"/>
    </source>
</evidence>
<dbReference type="Gramene" id="TraesSTA4B03G02399210.1">
    <property type="protein sequence ID" value="TraesSTA4B03G02399210.1.CDS1"/>
    <property type="gene ID" value="TraesSTA4B03G02399210"/>
</dbReference>
<keyword evidence="5" id="KW-1185">Reference proteome</keyword>